<sequence>MVVASARPRVAWSGGAPYSRRRPNRAATPGGDAGDVPAMDWMGKERGKGVLGMENPDRGGFEEVREVKIALRDEGDTEAASWMCRGVTRSSVRPRESSCGRVACEGRHERDARRHRVGATQLEHGCIGLAWPGSA</sequence>
<reference evidence="3" key="1">
    <citation type="submission" date="2013-06" db="EMBL/GenBank/DDBJ databases">
        <authorList>
            <person name="Zhao Q."/>
        </authorList>
    </citation>
    <scope>NUCLEOTIDE SEQUENCE</scope>
    <source>
        <strain evidence="3">cv. W1943</strain>
    </source>
</reference>
<reference evidence="2" key="2">
    <citation type="submission" date="2015-06" db="UniProtKB">
        <authorList>
            <consortium name="EnsemblPlants"/>
        </authorList>
    </citation>
    <scope>IDENTIFICATION</scope>
</reference>
<evidence type="ECO:0000256" key="1">
    <source>
        <dbReference type="SAM" id="MobiDB-lite"/>
    </source>
</evidence>
<dbReference type="Gramene" id="ORUFI07G22900.1">
    <property type="protein sequence ID" value="ORUFI07G22900.1"/>
    <property type="gene ID" value="ORUFI07G22900"/>
</dbReference>
<proteinExistence type="predicted"/>
<dbReference type="HOGENOM" id="CLU_1889183_0_0_1"/>
<accession>A0A0E0QB48</accession>
<evidence type="ECO:0000313" key="3">
    <source>
        <dbReference type="Proteomes" id="UP000008022"/>
    </source>
</evidence>
<name>A0A0E0QB48_ORYRU</name>
<dbReference type="EnsemblPlants" id="ORUFI07G22900.1">
    <property type="protein sequence ID" value="ORUFI07G22900.1"/>
    <property type="gene ID" value="ORUFI07G22900"/>
</dbReference>
<protein>
    <submittedName>
        <fullName evidence="2">Uncharacterized protein</fullName>
    </submittedName>
</protein>
<organism evidence="2 3">
    <name type="scientific">Oryza rufipogon</name>
    <name type="common">Brownbeard rice</name>
    <name type="synonym">Asian wild rice</name>
    <dbReference type="NCBI Taxonomy" id="4529"/>
    <lineage>
        <taxon>Eukaryota</taxon>
        <taxon>Viridiplantae</taxon>
        <taxon>Streptophyta</taxon>
        <taxon>Embryophyta</taxon>
        <taxon>Tracheophyta</taxon>
        <taxon>Spermatophyta</taxon>
        <taxon>Magnoliopsida</taxon>
        <taxon>Liliopsida</taxon>
        <taxon>Poales</taxon>
        <taxon>Poaceae</taxon>
        <taxon>BOP clade</taxon>
        <taxon>Oryzoideae</taxon>
        <taxon>Oryzeae</taxon>
        <taxon>Oryzinae</taxon>
        <taxon>Oryza</taxon>
    </lineage>
</organism>
<feature type="region of interest" description="Disordered" evidence="1">
    <location>
        <begin position="1"/>
        <end position="40"/>
    </location>
</feature>
<evidence type="ECO:0000313" key="2">
    <source>
        <dbReference type="EnsemblPlants" id="ORUFI07G22900.1"/>
    </source>
</evidence>
<keyword evidence="3" id="KW-1185">Reference proteome</keyword>
<dbReference type="Proteomes" id="UP000008022">
    <property type="component" value="Unassembled WGS sequence"/>
</dbReference>
<dbReference type="AlphaFoldDB" id="A0A0E0QB48"/>